<dbReference type="VEuPathDB" id="CryptoDB:cand_023190"/>
<proteinExistence type="predicted"/>
<dbReference type="OrthoDB" id="340799at2759"/>
<evidence type="ECO:0000313" key="2">
    <source>
        <dbReference type="EMBL" id="OII76976.1"/>
    </source>
</evidence>
<dbReference type="InterPro" id="IPR036388">
    <property type="entry name" value="WH-like_DNA-bd_sf"/>
</dbReference>
<name>A0A1J4MS11_9CRYT</name>
<protein>
    <recommendedName>
        <fullName evidence="1">TFIIF beta subunit HTH domain-containing protein</fullName>
    </recommendedName>
</protein>
<evidence type="ECO:0000313" key="3">
    <source>
        <dbReference type="Proteomes" id="UP000186804"/>
    </source>
</evidence>
<dbReference type="InterPro" id="IPR036390">
    <property type="entry name" value="WH_DNA-bd_sf"/>
</dbReference>
<dbReference type="Gene3D" id="1.10.10.10">
    <property type="entry name" value="Winged helix-like DNA-binding domain superfamily/Winged helix DNA-binding domain"/>
    <property type="match status" value="1"/>
</dbReference>
<dbReference type="InterPro" id="IPR040450">
    <property type="entry name" value="TFIIF_beta_HTH"/>
</dbReference>
<dbReference type="GeneID" id="92366503"/>
<gene>
    <name evidence="2" type="ORF">cand_023190</name>
</gene>
<dbReference type="Proteomes" id="UP000186804">
    <property type="component" value="Unassembled WGS sequence"/>
</dbReference>
<keyword evidence="3" id="KW-1185">Reference proteome</keyword>
<evidence type="ECO:0000259" key="1">
    <source>
        <dbReference type="Pfam" id="PF02270"/>
    </source>
</evidence>
<accession>A0A1J4MS11</accession>
<dbReference type="RefSeq" id="XP_067068822.1">
    <property type="nucleotide sequence ID" value="XM_067212549.1"/>
</dbReference>
<dbReference type="AlphaFoldDB" id="A0A1J4MS11"/>
<dbReference type="SUPFAM" id="SSF46785">
    <property type="entry name" value="Winged helix' DNA-binding domain"/>
    <property type="match status" value="1"/>
</dbReference>
<comment type="caution">
    <text evidence="2">The sequence shown here is derived from an EMBL/GenBank/DDBJ whole genome shotgun (WGS) entry which is preliminary data.</text>
</comment>
<dbReference type="EMBL" id="LRBS01000048">
    <property type="protein sequence ID" value="OII76976.1"/>
    <property type="molecule type" value="Genomic_DNA"/>
</dbReference>
<feature type="domain" description="TFIIF beta subunit HTH" evidence="1">
    <location>
        <begin position="196"/>
        <end position="255"/>
    </location>
</feature>
<reference evidence="2 3" key="1">
    <citation type="submission" date="2016-10" db="EMBL/GenBank/DDBJ databases">
        <title>Reductive evolution of mitochondrial metabolism and differential evolution of invasion-related proteins in Cryptosporidium.</title>
        <authorList>
            <person name="Liu S."/>
            <person name="Roellig D.M."/>
            <person name="Guo Y."/>
            <person name="Li N."/>
            <person name="Frace M.A."/>
            <person name="Tang K."/>
            <person name="Zhang L."/>
            <person name="Feng Y."/>
            <person name="Xiao L."/>
        </authorList>
    </citation>
    <scope>NUCLEOTIDE SEQUENCE [LARGE SCALE GENOMIC DNA]</scope>
    <source>
        <strain evidence="2">30847</strain>
    </source>
</reference>
<dbReference type="Pfam" id="PF02270">
    <property type="entry name" value="TFIIF_beta"/>
    <property type="match status" value="1"/>
</dbReference>
<sequence length="258" mass="29409">MNLHLCTDHQLILKIPTSIVDLIKNAQPGEQIGCLSTNSDGLEEWQIKNVKLTEIGASSNGNVDDKFNINSKASRNTSRNGYLFMNCIDESGEKMIMYPSTIYPLKRSGGIVNEDIRKKIKENALKQNSTIEDTKRIVGAVYESSSQPFLYYNHRSSTDYNSNMDDHRINTSTTISTKKRQSSSSNINISEYNIESLKEHIFKIFEEKGSEGVSIKEIEDRTLQPKQLVKKVVEEIAYQTARGGRRHIWYLKSQYTTK</sequence>
<organism evidence="2 3">
    <name type="scientific">Cryptosporidium andersoni</name>
    <dbReference type="NCBI Taxonomy" id="117008"/>
    <lineage>
        <taxon>Eukaryota</taxon>
        <taxon>Sar</taxon>
        <taxon>Alveolata</taxon>
        <taxon>Apicomplexa</taxon>
        <taxon>Conoidasida</taxon>
        <taxon>Coccidia</taxon>
        <taxon>Eucoccidiorida</taxon>
        <taxon>Eimeriorina</taxon>
        <taxon>Cryptosporidiidae</taxon>
        <taxon>Cryptosporidium</taxon>
    </lineage>
</organism>